<dbReference type="GO" id="GO:0004386">
    <property type="term" value="F:helicase activity"/>
    <property type="evidence" value="ECO:0007669"/>
    <property type="project" value="UniProtKB-KW"/>
</dbReference>
<dbReference type="InterPro" id="IPR015194">
    <property type="entry name" value="ISWI_HAND-dom"/>
</dbReference>
<evidence type="ECO:0000256" key="2">
    <source>
        <dbReference type="ARBA" id="ARBA00009687"/>
    </source>
</evidence>
<feature type="compositionally biased region" description="Polar residues" evidence="12">
    <location>
        <begin position="7"/>
        <end position="28"/>
    </location>
</feature>
<evidence type="ECO:0000256" key="6">
    <source>
        <dbReference type="ARBA" id="ARBA00022806"/>
    </source>
</evidence>
<dbReference type="InterPro" id="IPR014001">
    <property type="entry name" value="Helicase_ATP-bd"/>
</dbReference>
<dbReference type="GO" id="GO:0016887">
    <property type="term" value="F:ATP hydrolysis activity"/>
    <property type="evidence" value="ECO:0007669"/>
    <property type="project" value="TreeGrafter"/>
</dbReference>
<feature type="domain" description="Helicase ATP-binding" evidence="13">
    <location>
        <begin position="156"/>
        <end position="321"/>
    </location>
</feature>
<evidence type="ECO:0000313" key="16">
    <source>
        <dbReference type="Proteomes" id="UP000769157"/>
    </source>
</evidence>
<evidence type="ECO:0000256" key="4">
    <source>
        <dbReference type="ARBA" id="ARBA00022741"/>
    </source>
</evidence>
<evidence type="ECO:0000256" key="9">
    <source>
        <dbReference type="ARBA" id="ARBA00023015"/>
    </source>
</evidence>
<dbReference type="GO" id="GO:0005634">
    <property type="term" value="C:nucleus"/>
    <property type="evidence" value="ECO:0007669"/>
    <property type="project" value="UniProtKB-SubCell"/>
</dbReference>
<dbReference type="InterPro" id="IPR049730">
    <property type="entry name" value="SNF2/RAD54-like_C"/>
</dbReference>
<dbReference type="PROSITE" id="PS51194">
    <property type="entry name" value="HELICASE_CTER"/>
    <property type="match status" value="1"/>
</dbReference>
<feature type="compositionally biased region" description="Basic residues" evidence="12">
    <location>
        <begin position="1013"/>
        <end position="1032"/>
    </location>
</feature>
<dbReference type="Gene3D" id="1.10.1040.30">
    <property type="entry name" value="ISWI, HAND domain"/>
    <property type="match status" value="1"/>
</dbReference>
<dbReference type="AlphaFoldDB" id="A0A9P8T903"/>
<keyword evidence="9" id="KW-0805">Transcription regulation</keyword>
<dbReference type="SMART" id="SM00717">
    <property type="entry name" value="SANT"/>
    <property type="match status" value="2"/>
</dbReference>
<keyword evidence="11" id="KW-0539">Nucleus</keyword>
<dbReference type="SMART" id="SM00490">
    <property type="entry name" value="HELICc"/>
    <property type="match status" value="1"/>
</dbReference>
<dbReference type="RefSeq" id="XP_046063779.1">
    <property type="nucleotide sequence ID" value="XM_046202420.1"/>
</dbReference>
<dbReference type="GO" id="GO:0140658">
    <property type="term" value="F:ATP-dependent chromatin remodeler activity"/>
    <property type="evidence" value="ECO:0007669"/>
    <property type="project" value="TreeGrafter"/>
</dbReference>
<dbReference type="CDD" id="cd18793">
    <property type="entry name" value="SF2_C_SNF"/>
    <property type="match status" value="1"/>
</dbReference>
<evidence type="ECO:0000256" key="10">
    <source>
        <dbReference type="ARBA" id="ARBA00023163"/>
    </source>
</evidence>
<dbReference type="CDD" id="cd17997">
    <property type="entry name" value="DEXHc_SMARCA1_SMARCA5"/>
    <property type="match status" value="1"/>
</dbReference>
<dbReference type="Gene3D" id="1.10.10.60">
    <property type="entry name" value="Homeodomain-like"/>
    <property type="match status" value="2"/>
</dbReference>
<protein>
    <recommendedName>
        <fullName evidence="17">Chromatin remodelling complex ATPase chain ISW1</fullName>
    </recommendedName>
</protein>
<organism evidence="15 16">
    <name type="scientific">Ogataea philodendri</name>
    <dbReference type="NCBI Taxonomy" id="1378263"/>
    <lineage>
        <taxon>Eukaryota</taxon>
        <taxon>Fungi</taxon>
        <taxon>Dikarya</taxon>
        <taxon>Ascomycota</taxon>
        <taxon>Saccharomycotina</taxon>
        <taxon>Pichiomycetes</taxon>
        <taxon>Pichiales</taxon>
        <taxon>Pichiaceae</taxon>
        <taxon>Ogataea</taxon>
    </lineage>
</organism>
<proteinExistence type="inferred from homology"/>
<dbReference type="Pfam" id="PF09110">
    <property type="entry name" value="HAND"/>
    <property type="match status" value="1"/>
</dbReference>
<keyword evidence="6" id="KW-0347">Helicase</keyword>
<dbReference type="GO" id="GO:0031491">
    <property type="term" value="F:nucleosome binding"/>
    <property type="evidence" value="ECO:0007669"/>
    <property type="project" value="InterPro"/>
</dbReference>
<dbReference type="PANTHER" id="PTHR45623">
    <property type="entry name" value="CHROMODOMAIN-HELICASE-DNA-BINDING PROTEIN 3-RELATED-RELATED"/>
    <property type="match status" value="1"/>
</dbReference>
<evidence type="ECO:0000256" key="12">
    <source>
        <dbReference type="SAM" id="MobiDB-lite"/>
    </source>
</evidence>
<dbReference type="PANTHER" id="PTHR45623:SF49">
    <property type="entry name" value="SWI_SNF-RELATED MATRIX-ASSOCIATED ACTIN-DEPENDENT REGULATOR OF CHROMATIN SUBFAMILY A MEMBER 5"/>
    <property type="match status" value="1"/>
</dbReference>
<dbReference type="GO" id="GO:0042393">
    <property type="term" value="F:histone binding"/>
    <property type="evidence" value="ECO:0007669"/>
    <property type="project" value="TreeGrafter"/>
</dbReference>
<dbReference type="InterPro" id="IPR009057">
    <property type="entry name" value="Homeodomain-like_sf"/>
</dbReference>
<feature type="region of interest" description="Disordered" evidence="12">
    <location>
        <begin position="1"/>
        <end position="33"/>
    </location>
</feature>
<evidence type="ECO:0000256" key="8">
    <source>
        <dbReference type="ARBA" id="ARBA00022853"/>
    </source>
</evidence>
<dbReference type="GO" id="GO:0045944">
    <property type="term" value="P:positive regulation of transcription by RNA polymerase II"/>
    <property type="evidence" value="ECO:0007669"/>
    <property type="project" value="UniProtKB-ARBA"/>
</dbReference>
<dbReference type="GeneID" id="70233605"/>
<dbReference type="GO" id="GO:0000785">
    <property type="term" value="C:chromatin"/>
    <property type="evidence" value="ECO:0007669"/>
    <property type="project" value="UniProtKB-ARBA"/>
</dbReference>
<dbReference type="Pfam" id="PF00271">
    <property type="entry name" value="Helicase_C"/>
    <property type="match status" value="1"/>
</dbReference>
<dbReference type="Pfam" id="PF09111">
    <property type="entry name" value="SLIDE"/>
    <property type="match status" value="1"/>
</dbReference>
<dbReference type="GO" id="GO:0005524">
    <property type="term" value="F:ATP binding"/>
    <property type="evidence" value="ECO:0007669"/>
    <property type="project" value="UniProtKB-KW"/>
</dbReference>
<evidence type="ECO:0000256" key="5">
    <source>
        <dbReference type="ARBA" id="ARBA00022801"/>
    </source>
</evidence>
<dbReference type="PROSITE" id="PS51192">
    <property type="entry name" value="HELICASE_ATP_BIND_1"/>
    <property type="match status" value="1"/>
</dbReference>
<dbReference type="SUPFAM" id="SSF101224">
    <property type="entry name" value="HAND domain of the nucleosome remodeling ATPase ISWI"/>
    <property type="match status" value="1"/>
</dbReference>
<evidence type="ECO:0000256" key="1">
    <source>
        <dbReference type="ARBA" id="ARBA00004123"/>
    </source>
</evidence>
<evidence type="ECO:0008006" key="17">
    <source>
        <dbReference type="Google" id="ProtNLM"/>
    </source>
</evidence>
<dbReference type="Gene3D" id="3.40.50.10810">
    <property type="entry name" value="Tandem AAA-ATPase domain"/>
    <property type="match status" value="1"/>
</dbReference>
<comment type="caution">
    <text evidence="15">The sequence shown here is derived from an EMBL/GenBank/DDBJ whole genome shotgun (WGS) entry which is preliminary data.</text>
</comment>
<accession>A0A9P8T903</accession>
<dbReference type="InterPro" id="IPR044754">
    <property type="entry name" value="Isw1/2_DEXHc"/>
</dbReference>
<evidence type="ECO:0000259" key="14">
    <source>
        <dbReference type="PROSITE" id="PS51194"/>
    </source>
</evidence>
<name>A0A9P8T903_9ASCO</name>
<dbReference type="CDD" id="cd00167">
    <property type="entry name" value="SANT"/>
    <property type="match status" value="1"/>
</dbReference>
<dbReference type="FunFam" id="3.40.50.300:FF:000082">
    <property type="entry name" value="ISWI chromatin remodeling complex ATPase ISW1"/>
    <property type="match status" value="1"/>
</dbReference>
<dbReference type="SUPFAM" id="SSF52540">
    <property type="entry name" value="P-loop containing nucleoside triphosphate hydrolases"/>
    <property type="match status" value="2"/>
</dbReference>
<evidence type="ECO:0000259" key="13">
    <source>
        <dbReference type="PROSITE" id="PS51192"/>
    </source>
</evidence>
<gene>
    <name evidence="15" type="ORF">OGAPHI_001637</name>
</gene>
<evidence type="ECO:0000313" key="15">
    <source>
        <dbReference type="EMBL" id="KAH3669516.1"/>
    </source>
</evidence>
<comment type="similarity">
    <text evidence="2">Belongs to the SNF2/RAD54 helicase family. ISWI subfamily.</text>
</comment>
<dbReference type="InterPro" id="IPR038718">
    <property type="entry name" value="SNF2-like_sf"/>
</dbReference>
<keyword evidence="7" id="KW-0067">ATP-binding</keyword>
<dbReference type="SMART" id="SM00487">
    <property type="entry name" value="DEXDc"/>
    <property type="match status" value="1"/>
</dbReference>
<dbReference type="GO" id="GO:0003677">
    <property type="term" value="F:DNA binding"/>
    <property type="evidence" value="ECO:0007669"/>
    <property type="project" value="InterPro"/>
</dbReference>
<dbReference type="FunFam" id="3.40.50.10810:FF:000002">
    <property type="entry name" value="ISWI chromatin-remodeling complex ATPase CHR11 isoform A"/>
    <property type="match status" value="1"/>
</dbReference>
<reference evidence="15" key="2">
    <citation type="submission" date="2021-01" db="EMBL/GenBank/DDBJ databases">
        <authorList>
            <person name="Schikora-Tamarit M.A."/>
        </authorList>
    </citation>
    <scope>NUCLEOTIDE SEQUENCE</scope>
    <source>
        <strain evidence="15">CBS6075</strain>
    </source>
</reference>
<dbReference type="Pfam" id="PF00176">
    <property type="entry name" value="SNF2-rel_dom"/>
    <property type="match status" value="1"/>
</dbReference>
<comment type="subcellular location">
    <subcellularLocation>
        <location evidence="1">Nucleus</location>
    </subcellularLocation>
</comment>
<dbReference type="InterPro" id="IPR001005">
    <property type="entry name" value="SANT/Myb"/>
</dbReference>
<keyword evidence="8" id="KW-0156">Chromatin regulator</keyword>
<dbReference type="Proteomes" id="UP000769157">
    <property type="component" value="Unassembled WGS sequence"/>
</dbReference>
<dbReference type="InterPro" id="IPR027417">
    <property type="entry name" value="P-loop_NTPase"/>
</dbReference>
<dbReference type="InterPro" id="IPR000330">
    <property type="entry name" value="SNF2_N"/>
</dbReference>
<dbReference type="GO" id="GO:0034728">
    <property type="term" value="P:nucleosome organization"/>
    <property type="evidence" value="ECO:0007669"/>
    <property type="project" value="TreeGrafter"/>
</dbReference>
<dbReference type="Gene3D" id="3.40.50.300">
    <property type="entry name" value="P-loop containing nucleotide triphosphate hydrolases"/>
    <property type="match status" value="1"/>
</dbReference>
<sequence length="1032" mass="119660">MAEFAANLSTGTSLEASPAPQSHTQPAVGTTYRPLSLQERRAKYFTDTEKIPFDVDATATRFKYLLGLTGLFEHFLKAKAASDPRFGEVWNMLQQDSLISSGQDQDHRRRKTEKEEDAELLKDEETVSEAFEFTESPAFINGKLRPYQIQGLNWLISLNQNNLSGILADEMGLGKTLQTISFLGYLRYVRGKAGPHLVIVPKSTLENWQREFAKWTPEVETLVLTGDQQQRNEIIKDGLYTCKFDVVISSYEIVIREKTALRKFAWEYIVVDEAHRLKNEDSLLSQIIRTFHSKNRMLITGTPLQNNLHELWALLNFLLPDVFADSETFDEWFSSGDSENKDDTIVQQLHKVLQPFLLRRIKSDVEKSLLPKKELNVYVGMTEMQKKWYQKLLERDIDAVNGANGKRESKTRLLNIVMQLRKCCNHPYLFEGAEPGPPFTTDEHLVFNSQKMKVLDRMLKRFKEQGSRVLIFSQMSRMLDILEDYCSFRGFEYSRIDGQTDHVDRIRAIDEYSAPDSKKFVFLLTTRAGGLGINLTSADIVFLYDSDWNPQADLQAMDRAHRIGQTKQVRVFRFVTQQAIEEKVLERASQKLRLDQLVIQQGRQLNGQQEKNRGNSKDELLNMIQFGAADVLGQQMTNSEEEQKEQLDDDEIDQILMESEKKTQELNSKYSKLGLDDLQNFTSSSDSLYEWDGKNFQKKEPVVAGPLGNAYTWINPSKRERKENYSIDNYYRDVLNPNARSGSAQPQFPGVKPLKQAPIYDHQFLPAQLWELYDLERNYFKKQTKQKADSSKGNGTAEQRKLNQQLEQLEIDHSRALTEEEETLKQELLTQGYHNWSRREFYQFISLNVKYGRTAISSIASEFEDKTYDEVKEYAQAFWNNVSSIEGYERYVGQIEAGEEKIEKIKIQKEALRRKIAETRFPLLELSLKYPPSSSMSSSKRVFSDEEDRYLLVQLYRLGLDSEDVYERILENIRASPMFEFDFFFQSRNSTEINRRCATLLACVVREYEKSVSRKRNSAKKVAKNGKKQRRK</sequence>
<dbReference type="InterPro" id="IPR001650">
    <property type="entry name" value="Helicase_C-like"/>
</dbReference>
<reference evidence="15" key="1">
    <citation type="journal article" date="2021" name="Open Biol.">
        <title>Shared evolutionary footprints suggest mitochondrial oxidative damage underlies multiple complex I losses in fungi.</title>
        <authorList>
            <person name="Schikora-Tamarit M.A."/>
            <person name="Marcet-Houben M."/>
            <person name="Nosek J."/>
            <person name="Gabaldon T."/>
        </authorList>
    </citation>
    <scope>NUCLEOTIDE SEQUENCE</scope>
    <source>
        <strain evidence="15">CBS6075</strain>
    </source>
</reference>
<keyword evidence="16" id="KW-1185">Reference proteome</keyword>
<keyword evidence="3" id="KW-0677">Repeat</keyword>
<feature type="domain" description="Helicase C-terminal" evidence="14">
    <location>
        <begin position="454"/>
        <end position="605"/>
    </location>
</feature>
<dbReference type="OrthoDB" id="5857104at2759"/>
<keyword evidence="4" id="KW-0547">Nucleotide-binding</keyword>
<dbReference type="InterPro" id="IPR015195">
    <property type="entry name" value="SLIDE"/>
</dbReference>
<keyword evidence="5" id="KW-0378">Hydrolase</keyword>
<dbReference type="SUPFAM" id="SSF46689">
    <property type="entry name" value="Homeodomain-like"/>
    <property type="match status" value="2"/>
</dbReference>
<dbReference type="InterPro" id="IPR036306">
    <property type="entry name" value="ISWI_HAND-dom_sf"/>
</dbReference>
<evidence type="ECO:0000256" key="11">
    <source>
        <dbReference type="ARBA" id="ARBA00023242"/>
    </source>
</evidence>
<feature type="region of interest" description="Disordered" evidence="12">
    <location>
        <begin position="1011"/>
        <end position="1032"/>
    </location>
</feature>
<dbReference type="Gene3D" id="1.20.5.1190">
    <property type="entry name" value="iswi atpase"/>
    <property type="match status" value="1"/>
</dbReference>
<keyword evidence="10" id="KW-0804">Transcription</keyword>
<dbReference type="EMBL" id="JAEUBE010000137">
    <property type="protein sequence ID" value="KAH3669516.1"/>
    <property type="molecule type" value="Genomic_DNA"/>
</dbReference>
<evidence type="ECO:0000256" key="7">
    <source>
        <dbReference type="ARBA" id="ARBA00022840"/>
    </source>
</evidence>
<evidence type="ECO:0000256" key="3">
    <source>
        <dbReference type="ARBA" id="ARBA00022737"/>
    </source>
</evidence>